<evidence type="ECO:0000256" key="5">
    <source>
        <dbReference type="ARBA" id="ARBA00023049"/>
    </source>
</evidence>
<dbReference type="Gene3D" id="3.40.140.10">
    <property type="entry name" value="Cytidine Deaminase, domain 2"/>
    <property type="match status" value="1"/>
</dbReference>
<evidence type="ECO:0000256" key="3">
    <source>
        <dbReference type="ARBA" id="ARBA00022801"/>
    </source>
</evidence>
<dbReference type="EMBL" id="JAKWBL010000001">
    <property type="protein sequence ID" value="MCH5597997.1"/>
    <property type="molecule type" value="Genomic_DNA"/>
</dbReference>
<sequence length="155" mass="17312">MRIKEDIINGQVAEVKLVYKSKIKSCDRLQVHNAHQMANIFRSLWNVDNIELLEESKVMYLNKANRVLAIYPLSIGGVSGTVIDVKLVLVAALRLHASQICIAHNHPSGNTTPSRADKYVTENISKAAELLNMNLLDHIILTKDNCYSMAEEGDL</sequence>
<dbReference type="PANTHER" id="PTHR30471:SF3">
    <property type="entry name" value="UPF0758 PROTEIN YEES-RELATED"/>
    <property type="match status" value="1"/>
</dbReference>
<name>A0ABS9SHZ9_9BACT</name>
<dbReference type="PROSITE" id="PS50249">
    <property type="entry name" value="MPN"/>
    <property type="match status" value="1"/>
</dbReference>
<evidence type="ECO:0000259" key="6">
    <source>
        <dbReference type="PROSITE" id="PS50249"/>
    </source>
</evidence>
<dbReference type="CDD" id="cd08071">
    <property type="entry name" value="MPN_DUF2466"/>
    <property type="match status" value="1"/>
</dbReference>
<evidence type="ECO:0000256" key="1">
    <source>
        <dbReference type="ARBA" id="ARBA00022670"/>
    </source>
</evidence>
<dbReference type="Proteomes" id="UP001202248">
    <property type="component" value="Unassembled WGS sequence"/>
</dbReference>
<keyword evidence="1" id="KW-0645">Protease</keyword>
<dbReference type="InterPro" id="IPR025657">
    <property type="entry name" value="RadC_JAB"/>
</dbReference>
<dbReference type="RefSeq" id="WP_240827346.1">
    <property type="nucleotide sequence ID" value="NZ_JAKWBL010000001.1"/>
</dbReference>
<proteinExistence type="predicted"/>
<dbReference type="InterPro" id="IPR020891">
    <property type="entry name" value="UPF0758_CS"/>
</dbReference>
<dbReference type="InterPro" id="IPR001405">
    <property type="entry name" value="UPF0758"/>
</dbReference>
<organism evidence="7 8">
    <name type="scientific">Niabella ginsengisoli</name>
    <dbReference type="NCBI Taxonomy" id="522298"/>
    <lineage>
        <taxon>Bacteria</taxon>
        <taxon>Pseudomonadati</taxon>
        <taxon>Bacteroidota</taxon>
        <taxon>Chitinophagia</taxon>
        <taxon>Chitinophagales</taxon>
        <taxon>Chitinophagaceae</taxon>
        <taxon>Niabella</taxon>
    </lineage>
</organism>
<dbReference type="Pfam" id="PF04002">
    <property type="entry name" value="RadC"/>
    <property type="match status" value="1"/>
</dbReference>
<keyword evidence="5" id="KW-0482">Metalloprotease</keyword>
<keyword evidence="4" id="KW-0862">Zinc</keyword>
<keyword evidence="3" id="KW-0378">Hydrolase</keyword>
<keyword evidence="2" id="KW-0479">Metal-binding</keyword>
<evidence type="ECO:0000256" key="4">
    <source>
        <dbReference type="ARBA" id="ARBA00022833"/>
    </source>
</evidence>
<gene>
    <name evidence="7" type="ORF">MKP09_08800</name>
</gene>
<evidence type="ECO:0000313" key="8">
    <source>
        <dbReference type="Proteomes" id="UP001202248"/>
    </source>
</evidence>
<protein>
    <submittedName>
        <fullName evidence="7">JAB domain-containing protein</fullName>
    </submittedName>
</protein>
<feature type="domain" description="MPN" evidence="6">
    <location>
        <begin position="30"/>
        <end position="155"/>
    </location>
</feature>
<evidence type="ECO:0000313" key="7">
    <source>
        <dbReference type="EMBL" id="MCH5597997.1"/>
    </source>
</evidence>
<keyword evidence="8" id="KW-1185">Reference proteome</keyword>
<dbReference type="PROSITE" id="PS01302">
    <property type="entry name" value="UPF0758"/>
    <property type="match status" value="1"/>
</dbReference>
<reference evidence="7 8" key="1">
    <citation type="submission" date="2022-02" db="EMBL/GenBank/DDBJ databases">
        <authorList>
            <person name="Min J."/>
        </authorList>
    </citation>
    <scope>NUCLEOTIDE SEQUENCE [LARGE SCALE GENOMIC DNA]</scope>
    <source>
        <strain evidence="7 8">GR10-1</strain>
    </source>
</reference>
<dbReference type="PANTHER" id="PTHR30471">
    <property type="entry name" value="DNA REPAIR PROTEIN RADC"/>
    <property type="match status" value="1"/>
</dbReference>
<comment type="caution">
    <text evidence="7">The sequence shown here is derived from an EMBL/GenBank/DDBJ whole genome shotgun (WGS) entry which is preliminary data.</text>
</comment>
<evidence type="ECO:0000256" key="2">
    <source>
        <dbReference type="ARBA" id="ARBA00022723"/>
    </source>
</evidence>
<accession>A0ABS9SHZ9</accession>
<dbReference type="InterPro" id="IPR037518">
    <property type="entry name" value="MPN"/>
</dbReference>